<evidence type="ECO:0008006" key="4">
    <source>
        <dbReference type="Google" id="ProtNLM"/>
    </source>
</evidence>
<reference evidence="3" key="1">
    <citation type="submission" date="2011-06" db="EMBL/GenBank/DDBJ databases">
        <authorList>
            <consortium name="US DOE Joint Genome Institute (JGI-PGF)"/>
            <person name="Lucas S."/>
            <person name="Han J."/>
            <person name="Lapidus A."/>
            <person name="Cheng J.-F."/>
            <person name="Goodwin L."/>
            <person name="Pitluck S."/>
            <person name="Peters L."/>
            <person name="Land M.L."/>
            <person name="Hauser L."/>
            <person name="Vogl K."/>
            <person name="Liu Z."/>
            <person name="Overmann J."/>
            <person name="Frigaard N.-U."/>
            <person name="Bryant D.A."/>
            <person name="Woyke T.J."/>
        </authorList>
    </citation>
    <scope>NUCLEOTIDE SEQUENCE [LARGE SCALE GENOMIC DNA]</scope>
    <source>
        <strain evidence="3">970</strain>
    </source>
</reference>
<organism evidence="2 3">
    <name type="scientific">Thiorhodovibrio frisius</name>
    <dbReference type="NCBI Taxonomy" id="631362"/>
    <lineage>
        <taxon>Bacteria</taxon>
        <taxon>Pseudomonadati</taxon>
        <taxon>Pseudomonadota</taxon>
        <taxon>Gammaproteobacteria</taxon>
        <taxon>Chromatiales</taxon>
        <taxon>Chromatiaceae</taxon>
        <taxon>Thiorhodovibrio</taxon>
    </lineage>
</organism>
<feature type="chain" id="PRO_5003618392" description="Tetratricopeptide repeat protein" evidence="1">
    <location>
        <begin position="26"/>
        <end position="577"/>
    </location>
</feature>
<evidence type="ECO:0000313" key="3">
    <source>
        <dbReference type="Proteomes" id="UP000002964"/>
    </source>
</evidence>
<sequence>MNVGRTALHSCVSILFALFSISAIAENDYPRPEKYLDQGDPAGYTLAARNFLEKQPNSGLAPRVAFDLLMVATVFQNQPQVEKMQELLALDYPQSLQARYFRSTFANASDYRQLLSGLIDEFSREQSPTFPEHFTQGMGAAMDDFGDQLLDDPDFLLKSVYLLEAAGEVREKKDLLARLKPMLDQLDQDDDLAQIAALAADSQQSKSKKAIALHDFSHNQAAQFLRDLLLFQMTEDEREEPAIRQISAEASIQDKKFADALALLERQPLSEDGDKIIFQRAWSHAALGQPDNARELLAQLEAGYPDSPWLAPARELQEAMEQYDSRLEVFTDALIGAAGALAELEALEGTLLYTRAPTNTPITAYVAMDIGGNSFETQLRRSEELELAYRTAPEGAILYTKGEKVLRRTSEPGPVPSFKVDLQPSPEGGFSFSLSANLVNDVDDLVRNNRSLLESPFLTTREGAAELLNYLQQSGFLLGKVGQRDGQTTLKLLLPDARDPEAMTSEIFHINATGQLVGLAIGDIEVRNMHYGESESMTFSPPEWPPLDTVMTKEFSAGLFFSIIENMAQLFMAPSEN</sequence>
<dbReference type="HOGENOM" id="CLU_470843_0_0_6"/>
<accession>H8Z7X9</accession>
<protein>
    <recommendedName>
        <fullName evidence="4">Tetratricopeptide repeat protein</fullName>
    </recommendedName>
</protein>
<reference evidence="2 3" key="2">
    <citation type="submission" date="2011-11" db="EMBL/GenBank/DDBJ databases">
        <authorList>
            <consortium name="US DOE Joint Genome Institute"/>
            <person name="Lucas S."/>
            <person name="Han J."/>
            <person name="Lapidus A."/>
            <person name="Cheng J.-F."/>
            <person name="Goodwin L."/>
            <person name="Pitluck S."/>
            <person name="Peters L."/>
            <person name="Ovchinnikova G."/>
            <person name="Zhang X."/>
            <person name="Detter J.C."/>
            <person name="Han C."/>
            <person name="Tapia R."/>
            <person name="Land M."/>
            <person name="Hauser L."/>
            <person name="Kyrpides N."/>
            <person name="Ivanova N."/>
            <person name="Pagani I."/>
            <person name="Vogl K."/>
            <person name="Liu Z."/>
            <person name="Overmann J."/>
            <person name="Frigaard N.-U."/>
            <person name="Bryant D."/>
            <person name="Woyke T."/>
        </authorList>
    </citation>
    <scope>NUCLEOTIDE SEQUENCE [LARGE SCALE GENOMIC DNA]</scope>
    <source>
        <strain evidence="2 3">970</strain>
    </source>
</reference>
<dbReference type="AlphaFoldDB" id="H8Z7X9"/>
<keyword evidence="1" id="KW-0732">Signal</keyword>
<keyword evidence="3" id="KW-1185">Reference proteome</keyword>
<dbReference type="Gene3D" id="1.25.40.10">
    <property type="entry name" value="Tetratricopeptide repeat domain"/>
    <property type="match status" value="1"/>
</dbReference>
<dbReference type="STRING" id="631362.Thi970DRAFT_04673"/>
<feature type="signal peptide" evidence="1">
    <location>
        <begin position="1"/>
        <end position="25"/>
    </location>
</feature>
<dbReference type="Proteomes" id="UP000002964">
    <property type="component" value="Unassembled WGS sequence"/>
</dbReference>
<evidence type="ECO:0000313" key="2">
    <source>
        <dbReference type="EMBL" id="EIC20991.1"/>
    </source>
</evidence>
<name>H8Z7X9_9GAMM</name>
<dbReference type="OrthoDB" id="7071202at2"/>
<dbReference type="EMBL" id="JH603170">
    <property type="protein sequence ID" value="EIC20991.1"/>
    <property type="molecule type" value="Genomic_DNA"/>
</dbReference>
<gene>
    <name evidence="2" type="ORF">Thi970DRAFT_04673</name>
</gene>
<proteinExistence type="predicted"/>
<evidence type="ECO:0000256" key="1">
    <source>
        <dbReference type="SAM" id="SignalP"/>
    </source>
</evidence>
<dbReference type="InterPro" id="IPR011990">
    <property type="entry name" value="TPR-like_helical_dom_sf"/>
</dbReference>